<dbReference type="Proteomes" id="UP001589867">
    <property type="component" value="Unassembled WGS sequence"/>
</dbReference>
<evidence type="ECO:0000313" key="2">
    <source>
        <dbReference type="EMBL" id="MFC0533224.1"/>
    </source>
</evidence>
<protein>
    <recommendedName>
        <fullName evidence="4">Integral membrane protein</fullName>
    </recommendedName>
</protein>
<organism evidence="2 3">
    <name type="scientific">Phytohabitans kaempferiae</name>
    <dbReference type="NCBI Taxonomy" id="1620943"/>
    <lineage>
        <taxon>Bacteria</taxon>
        <taxon>Bacillati</taxon>
        <taxon>Actinomycetota</taxon>
        <taxon>Actinomycetes</taxon>
        <taxon>Micromonosporales</taxon>
        <taxon>Micromonosporaceae</taxon>
    </lineage>
</organism>
<dbReference type="EMBL" id="JBHLUH010000079">
    <property type="protein sequence ID" value="MFC0533224.1"/>
    <property type="molecule type" value="Genomic_DNA"/>
</dbReference>
<evidence type="ECO:0000313" key="3">
    <source>
        <dbReference type="Proteomes" id="UP001589867"/>
    </source>
</evidence>
<feature type="transmembrane region" description="Helical" evidence="1">
    <location>
        <begin position="12"/>
        <end position="33"/>
    </location>
</feature>
<evidence type="ECO:0008006" key="4">
    <source>
        <dbReference type="Google" id="ProtNLM"/>
    </source>
</evidence>
<name>A0ABV6MF79_9ACTN</name>
<keyword evidence="1" id="KW-0472">Membrane</keyword>
<accession>A0ABV6MF79</accession>
<keyword evidence="1" id="KW-1133">Transmembrane helix</keyword>
<evidence type="ECO:0000256" key="1">
    <source>
        <dbReference type="SAM" id="Phobius"/>
    </source>
</evidence>
<reference evidence="2 3" key="1">
    <citation type="submission" date="2024-09" db="EMBL/GenBank/DDBJ databases">
        <authorList>
            <person name="Sun Q."/>
            <person name="Mori K."/>
        </authorList>
    </citation>
    <scope>NUCLEOTIDE SEQUENCE [LARGE SCALE GENOMIC DNA]</scope>
    <source>
        <strain evidence="2 3">TBRC 3947</strain>
    </source>
</reference>
<keyword evidence="3" id="KW-1185">Reference proteome</keyword>
<keyword evidence="1" id="KW-0812">Transmembrane</keyword>
<comment type="caution">
    <text evidence="2">The sequence shown here is derived from an EMBL/GenBank/DDBJ whole genome shotgun (WGS) entry which is preliminary data.</text>
</comment>
<gene>
    <name evidence="2" type="ORF">ACFFIA_37020</name>
</gene>
<dbReference type="RefSeq" id="WP_377260524.1">
    <property type="nucleotide sequence ID" value="NZ_JBHLUH010000079.1"/>
</dbReference>
<sequence length="109" mass="11807">MIERNDPSTPILASAAVVAGLTAVTLIVLGFWLHGWVPASDGPRFTDPGWWLGVFSQIGGYLVLGKSGFKIGLAVVLGVTGLAVWLRERHRKRLDTKPATPEDDTDEPR</sequence>
<proteinExistence type="predicted"/>
<feature type="transmembrane region" description="Helical" evidence="1">
    <location>
        <begin position="68"/>
        <end position="86"/>
    </location>
</feature>